<evidence type="ECO:0000313" key="1">
    <source>
        <dbReference type="EMBL" id="VFJ48030.1"/>
    </source>
</evidence>
<protein>
    <submittedName>
        <fullName evidence="1">Uncharacterized protein</fullName>
    </submittedName>
</protein>
<dbReference type="EMBL" id="CAADEX010000019">
    <property type="protein sequence ID" value="VFJ48030.1"/>
    <property type="molecule type" value="Genomic_DNA"/>
</dbReference>
<name>A0A450S7Z2_9GAMM</name>
<gene>
    <name evidence="1" type="ORF">BECKDK2373B_GA0170837_101943</name>
</gene>
<organism evidence="1">
    <name type="scientific">Candidatus Kentrum sp. DK</name>
    <dbReference type="NCBI Taxonomy" id="2126562"/>
    <lineage>
        <taxon>Bacteria</taxon>
        <taxon>Pseudomonadati</taxon>
        <taxon>Pseudomonadota</taxon>
        <taxon>Gammaproteobacteria</taxon>
        <taxon>Candidatus Kentrum</taxon>
    </lineage>
</organism>
<reference evidence="1" key="1">
    <citation type="submission" date="2019-02" db="EMBL/GenBank/DDBJ databases">
        <authorList>
            <person name="Gruber-Vodicka R. H."/>
            <person name="Seah K. B. B."/>
        </authorList>
    </citation>
    <scope>NUCLEOTIDE SEQUENCE</scope>
    <source>
        <strain evidence="1">BECK_DK47</strain>
    </source>
</reference>
<sequence length="66" mass="7185">MPASNRNQITAIQQVIERSGDPFQDRHRGGPETHAIRVDVEISVSTFLSGLNVIVDIVARSLSDLG</sequence>
<accession>A0A450S7Z2</accession>
<proteinExistence type="predicted"/>
<dbReference type="AlphaFoldDB" id="A0A450S7Z2"/>